<feature type="region of interest" description="Disordered" evidence="3">
    <location>
        <begin position="63"/>
        <end position="119"/>
    </location>
</feature>
<dbReference type="InterPro" id="IPR044666">
    <property type="entry name" value="Cyclophilin_A-like"/>
</dbReference>
<gene>
    <name evidence="6" type="ORF">B0T46_04305</name>
</gene>
<keyword evidence="4" id="KW-0812">Transmembrane</keyword>
<dbReference type="InterPro" id="IPR029000">
    <property type="entry name" value="Cyclophilin-like_dom_sf"/>
</dbReference>
<comment type="catalytic activity">
    <reaction evidence="2">
        <text>[protein]-peptidylproline (omega=180) = [protein]-peptidylproline (omega=0)</text>
        <dbReference type="Rhea" id="RHEA:16237"/>
        <dbReference type="Rhea" id="RHEA-COMP:10747"/>
        <dbReference type="Rhea" id="RHEA-COMP:10748"/>
        <dbReference type="ChEBI" id="CHEBI:83833"/>
        <dbReference type="ChEBI" id="CHEBI:83834"/>
        <dbReference type="EC" id="5.2.1.8"/>
    </reaction>
</comment>
<dbReference type="Gene3D" id="2.40.100.10">
    <property type="entry name" value="Cyclophilin-like"/>
    <property type="match status" value="1"/>
</dbReference>
<dbReference type="Pfam" id="PF00160">
    <property type="entry name" value="Pro_isomerase"/>
    <property type="match status" value="1"/>
</dbReference>
<feature type="region of interest" description="Disordered" evidence="3">
    <location>
        <begin position="178"/>
        <end position="197"/>
    </location>
</feature>
<evidence type="ECO:0000259" key="5">
    <source>
        <dbReference type="PROSITE" id="PS50072"/>
    </source>
</evidence>
<dbReference type="RefSeq" id="WP_077115108.1">
    <property type="nucleotide sequence ID" value="NZ_MUKP01000066.1"/>
</dbReference>
<keyword evidence="4" id="KW-0472">Membrane</keyword>
<evidence type="ECO:0000256" key="2">
    <source>
        <dbReference type="RuleBase" id="RU363019"/>
    </source>
</evidence>
<evidence type="ECO:0000256" key="4">
    <source>
        <dbReference type="SAM" id="Phobius"/>
    </source>
</evidence>
<dbReference type="SUPFAM" id="SSF50891">
    <property type="entry name" value="Cyclophilin-like"/>
    <property type="match status" value="1"/>
</dbReference>
<feature type="region of interest" description="Disordered" evidence="3">
    <location>
        <begin position="1"/>
        <end position="22"/>
    </location>
</feature>
<name>A0A1V2TL82_9NOCA</name>
<keyword evidence="7" id="KW-1185">Reference proteome</keyword>
<keyword evidence="4" id="KW-1133">Transmembrane helix</keyword>
<evidence type="ECO:0000313" key="7">
    <source>
        <dbReference type="Proteomes" id="UP000188836"/>
    </source>
</evidence>
<reference evidence="6 7" key="1">
    <citation type="journal article" date="2016" name="Antonie Van Leeuwenhoek">
        <title>Nocardia donostiensis sp. nov., isolated from human respiratory specimens.</title>
        <authorList>
            <person name="Ercibengoa M."/>
            <person name="Bell M."/>
            <person name="Marimon J.M."/>
            <person name="Humrighouse B."/>
            <person name="Klenk H.P."/>
            <person name="Potter G."/>
            <person name="Perez-Trallero E."/>
        </authorList>
    </citation>
    <scope>NUCLEOTIDE SEQUENCE [LARGE SCALE GENOMIC DNA]</scope>
    <source>
        <strain evidence="6 7">X1655</strain>
    </source>
</reference>
<keyword evidence="2" id="KW-0697">Rotamase</keyword>
<keyword evidence="2 6" id="KW-0413">Isomerase</keyword>
<sequence length="292" mass="30592">MPSNEQRRAAAKRKLERQLANRAARARKRKQLTIAGSALGVVIAIAAVTGVYFLTRGEDEANTAAETPDASLSSTPIAAPPPSPQAKPATVSCVYRDSAKPADKPVNKPRTDGIETTGGNATLSISVETNQGPLGLTLDNAQSPCTVNSFASLAGQGYFDGTECHRLTQSESLKVLQCGDPTGTGTGGPGYEFDNEYPTDQYPPNDPGLQQPVLYQRGVLAMANAGPGTNGSQFFIVYGDSQLPPNYTIFGTVDEAGLQTLDKIAAAGQDETNGPGDGRPNQPVTLERVAID</sequence>
<dbReference type="CDD" id="cd00317">
    <property type="entry name" value="cyclophilin"/>
    <property type="match status" value="1"/>
</dbReference>
<evidence type="ECO:0000313" key="6">
    <source>
        <dbReference type="EMBL" id="ONM50290.1"/>
    </source>
</evidence>
<dbReference type="EMBL" id="MUMY01000002">
    <property type="protein sequence ID" value="ONM50290.1"/>
    <property type="molecule type" value="Genomic_DNA"/>
</dbReference>
<dbReference type="PRINTS" id="PR00153">
    <property type="entry name" value="CSAPPISMRASE"/>
</dbReference>
<feature type="domain" description="PPIase cyclophilin-type" evidence="5">
    <location>
        <begin position="128"/>
        <end position="291"/>
    </location>
</feature>
<dbReference type="OrthoDB" id="5507614at2"/>
<comment type="similarity">
    <text evidence="2">Belongs to the cyclophilin-type PPIase family.</text>
</comment>
<dbReference type="Proteomes" id="UP000188836">
    <property type="component" value="Unassembled WGS sequence"/>
</dbReference>
<comment type="function">
    <text evidence="1 2">PPIases accelerate the folding of proteins. It catalyzes the cis-trans isomerization of proline imidic peptide bonds in oligopeptides.</text>
</comment>
<accession>A0A1V2TL82</accession>
<evidence type="ECO:0000256" key="1">
    <source>
        <dbReference type="ARBA" id="ARBA00002388"/>
    </source>
</evidence>
<proteinExistence type="inferred from homology"/>
<organism evidence="6 7">
    <name type="scientific">Nocardia donostiensis</name>
    <dbReference type="NCBI Taxonomy" id="1538463"/>
    <lineage>
        <taxon>Bacteria</taxon>
        <taxon>Bacillati</taxon>
        <taxon>Actinomycetota</taxon>
        <taxon>Actinomycetes</taxon>
        <taxon>Mycobacteriales</taxon>
        <taxon>Nocardiaceae</taxon>
        <taxon>Nocardia</taxon>
    </lineage>
</organism>
<evidence type="ECO:0000256" key="3">
    <source>
        <dbReference type="SAM" id="MobiDB-lite"/>
    </source>
</evidence>
<dbReference type="EC" id="5.2.1.8" evidence="2"/>
<feature type="region of interest" description="Disordered" evidence="3">
    <location>
        <begin position="267"/>
        <end position="292"/>
    </location>
</feature>
<feature type="compositionally biased region" description="Basic and acidic residues" evidence="3">
    <location>
        <begin position="97"/>
        <end position="113"/>
    </location>
</feature>
<dbReference type="GO" id="GO:0003755">
    <property type="term" value="F:peptidyl-prolyl cis-trans isomerase activity"/>
    <property type="evidence" value="ECO:0007669"/>
    <property type="project" value="UniProtKB-UniRule"/>
</dbReference>
<dbReference type="AlphaFoldDB" id="A0A1V2TL82"/>
<dbReference type="PANTHER" id="PTHR45625">
    <property type="entry name" value="PEPTIDYL-PROLYL CIS-TRANS ISOMERASE-RELATED"/>
    <property type="match status" value="1"/>
</dbReference>
<dbReference type="STRING" id="1538463.B0T36_08400"/>
<comment type="caution">
    <text evidence="6">The sequence shown here is derived from an EMBL/GenBank/DDBJ whole genome shotgun (WGS) entry which is preliminary data.</text>
</comment>
<feature type="transmembrane region" description="Helical" evidence="4">
    <location>
        <begin position="32"/>
        <end position="54"/>
    </location>
</feature>
<dbReference type="PANTHER" id="PTHR45625:SF3">
    <property type="entry name" value="PEPTIDYL-PROLYL CIS-TRANS ISOMERASE B-RELATED"/>
    <property type="match status" value="1"/>
</dbReference>
<dbReference type="InterPro" id="IPR002130">
    <property type="entry name" value="Cyclophilin-type_PPIase_dom"/>
</dbReference>
<dbReference type="PROSITE" id="PS50072">
    <property type="entry name" value="CSA_PPIASE_2"/>
    <property type="match status" value="1"/>
</dbReference>
<protein>
    <recommendedName>
        <fullName evidence="2">Peptidyl-prolyl cis-trans isomerase</fullName>
        <shortName evidence="2">PPIase</shortName>
        <ecNumber evidence="2">5.2.1.8</ecNumber>
    </recommendedName>
</protein>